<dbReference type="InterPro" id="IPR007921">
    <property type="entry name" value="CHAP_dom"/>
</dbReference>
<dbReference type="AlphaFoldDB" id="A0A2S0WKK6"/>
<dbReference type="EMBL" id="CP026952">
    <property type="protein sequence ID" value="AWB91770.1"/>
    <property type="molecule type" value="Genomic_DNA"/>
</dbReference>
<dbReference type="Pfam" id="PF05257">
    <property type="entry name" value="CHAP"/>
    <property type="match status" value="1"/>
</dbReference>
<accession>A0A2S0WKK6</accession>
<reference evidence="2" key="1">
    <citation type="submission" date="2018-01" db="EMBL/GenBank/DDBJ databases">
        <authorList>
            <person name="Li J."/>
        </authorList>
    </citation>
    <scope>NUCLEOTIDE SEQUENCE [LARGE SCALE GENOMIC DNA]</scope>
    <source>
        <strain evidence="2">592</strain>
    </source>
</reference>
<name>A0A2S0WKK6_9ACTN</name>
<dbReference type="Gene3D" id="2.60.40.10">
    <property type="entry name" value="Immunoglobulins"/>
    <property type="match status" value="1"/>
</dbReference>
<dbReference type="GO" id="GO:0005975">
    <property type="term" value="P:carbohydrate metabolic process"/>
    <property type="evidence" value="ECO:0007669"/>
    <property type="project" value="UniProtKB-ARBA"/>
</dbReference>
<sequence>MRIRHAFFRTASAVLTAMLTVAVLPGGSAQAASTTTCSGFTACAVKLKSDAGYALVHTRSFWNMRAGHNCTNYVAYRLTTGRTTARPPGTGDAGSWAAAARAHKIPVNAKPVVGAVAWWSKDVVTAGNSGHVAYVEKVHADGSIDISEDNAGGTFRWRKVTKGAGWPTSFIHYPSSDGSPLGTFTSVTADVAGQLDIRGLSGEPDAGLLGPGYLVTLGGPRGAAGVESFAFSTPYFSFQRIKTVKRRGLTTVYLYALNTPLTPGKDVLLGTRNVTIRDVSVTPAPAKLKSSTSARLTPSTIRAATRPKVKITLPAHGPTGRVDVKRGSKVLKTVTFGAGGKHSRIVKLPRQKKGKHSFTVSYRGSSRYLPSTTKVTLRVR</sequence>
<dbReference type="Gene3D" id="3.90.1720.10">
    <property type="entry name" value="endopeptidase domain like (from Nostoc punctiforme)"/>
    <property type="match status" value="1"/>
</dbReference>
<proteinExistence type="predicted"/>
<keyword evidence="2" id="KW-1185">Reference proteome</keyword>
<gene>
    <name evidence="1" type="ORF">C3E78_05870</name>
</gene>
<protein>
    <submittedName>
        <fullName evidence="1">Uncharacterized protein</fullName>
    </submittedName>
</protein>
<accession>A0A5F2F0F0</accession>
<dbReference type="PROSITE" id="PS50911">
    <property type="entry name" value="CHAP"/>
    <property type="match status" value="1"/>
</dbReference>
<evidence type="ECO:0000313" key="2">
    <source>
        <dbReference type="Proteomes" id="UP000244384"/>
    </source>
</evidence>
<dbReference type="InterPro" id="IPR038765">
    <property type="entry name" value="Papain-like_cys_pep_sf"/>
</dbReference>
<dbReference type="InterPro" id="IPR013783">
    <property type="entry name" value="Ig-like_fold"/>
</dbReference>
<dbReference type="SUPFAM" id="SSF54001">
    <property type="entry name" value="Cysteine proteinases"/>
    <property type="match status" value="1"/>
</dbReference>
<organism evidence="1 2">
    <name type="scientific">Aeromicrobium chenweiae</name>
    <dbReference type="NCBI Taxonomy" id="2079793"/>
    <lineage>
        <taxon>Bacteria</taxon>
        <taxon>Bacillati</taxon>
        <taxon>Actinomycetota</taxon>
        <taxon>Actinomycetes</taxon>
        <taxon>Propionibacteriales</taxon>
        <taxon>Nocardioidaceae</taxon>
        <taxon>Aeromicrobium</taxon>
    </lineage>
</organism>
<dbReference type="KEGG" id="aez:C3E78_05870"/>
<evidence type="ECO:0000313" key="1">
    <source>
        <dbReference type="EMBL" id="AWB91770.1"/>
    </source>
</evidence>
<dbReference type="Proteomes" id="UP000244384">
    <property type="component" value="Chromosome"/>
</dbReference>